<feature type="transmembrane region" description="Helical" evidence="6">
    <location>
        <begin position="153"/>
        <end position="169"/>
    </location>
</feature>
<reference evidence="8 9" key="1">
    <citation type="submission" date="2020-08" db="EMBL/GenBank/DDBJ databases">
        <title>Genomic Encyclopedia of Type Strains, Phase IV (KMG-IV): sequencing the most valuable type-strain genomes for metagenomic binning, comparative biology and taxonomic classification.</title>
        <authorList>
            <person name="Goeker M."/>
        </authorList>
    </citation>
    <scope>NUCLEOTIDE SEQUENCE [LARGE SCALE GENOMIC DNA]</scope>
    <source>
        <strain evidence="8 9">DSM 25895</strain>
    </source>
</reference>
<keyword evidence="5 6" id="KW-0472">Membrane</keyword>
<dbReference type="RefSeq" id="WP_184481596.1">
    <property type="nucleotide sequence ID" value="NZ_JAAEDJ010000235.1"/>
</dbReference>
<evidence type="ECO:0000313" key="8">
    <source>
        <dbReference type="EMBL" id="MBB5688708.1"/>
    </source>
</evidence>
<dbReference type="InterPro" id="IPR037185">
    <property type="entry name" value="EmrE-like"/>
</dbReference>
<dbReference type="InterPro" id="IPR000620">
    <property type="entry name" value="EamA_dom"/>
</dbReference>
<sequence length="295" mass="30884">MRSAFHLLVVAILLFGGAWPVTKAALEHATPMWFAVGRAGLAAIVSALLLAALGRLHPPRRGDMPSVLALGLLQLGAFFVLAHAAVAMVHAGRTAIISAVVTYWLIPLSVLVLGEKVPAHRWVAAALGLAGVAALAGPWAVDWSDRTELLGHLMLVAAALFWTLAIVATRKWPPPTPVFELLPWCFGLATLLILPFALALEPQGGIGGPSWPYMLYIGLIVAPIGTWCVIEVGRRLPGAVASVAFLLVPAFGVLVSTLWLGEPVGWDMALGGGLIVASVVLASREARPAAADARA</sequence>
<name>A0A840XJM9_9PROT</name>
<evidence type="ECO:0000256" key="4">
    <source>
        <dbReference type="ARBA" id="ARBA00022989"/>
    </source>
</evidence>
<dbReference type="EMBL" id="JACIJE010000002">
    <property type="protein sequence ID" value="MBB5688708.1"/>
    <property type="molecule type" value="Genomic_DNA"/>
</dbReference>
<organism evidence="8 9">
    <name type="scientific">Neoroseomonas alkaliterrae</name>
    <dbReference type="NCBI Taxonomy" id="1452450"/>
    <lineage>
        <taxon>Bacteria</taxon>
        <taxon>Pseudomonadati</taxon>
        <taxon>Pseudomonadota</taxon>
        <taxon>Alphaproteobacteria</taxon>
        <taxon>Acetobacterales</taxon>
        <taxon>Acetobacteraceae</taxon>
        <taxon>Neoroseomonas</taxon>
    </lineage>
</organism>
<dbReference type="PANTHER" id="PTHR32322:SF2">
    <property type="entry name" value="EAMA DOMAIN-CONTAINING PROTEIN"/>
    <property type="match status" value="1"/>
</dbReference>
<dbReference type="GO" id="GO:0016020">
    <property type="term" value="C:membrane"/>
    <property type="evidence" value="ECO:0007669"/>
    <property type="project" value="UniProtKB-SubCell"/>
</dbReference>
<evidence type="ECO:0000256" key="2">
    <source>
        <dbReference type="ARBA" id="ARBA00007362"/>
    </source>
</evidence>
<feature type="transmembrane region" description="Helical" evidence="6">
    <location>
        <begin position="95"/>
        <end position="113"/>
    </location>
</feature>
<evidence type="ECO:0000256" key="3">
    <source>
        <dbReference type="ARBA" id="ARBA00022692"/>
    </source>
</evidence>
<dbReference type="SUPFAM" id="SSF103481">
    <property type="entry name" value="Multidrug resistance efflux transporter EmrE"/>
    <property type="match status" value="2"/>
</dbReference>
<keyword evidence="3 6" id="KW-0812">Transmembrane</keyword>
<feature type="transmembrane region" description="Helical" evidence="6">
    <location>
        <begin position="211"/>
        <end position="230"/>
    </location>
</feature>
<feature type="transmembrane region" description="Helical" evidence="6">
    <location>
        <begin position="181"/>
        <end position="199"/>
    </location>
</feature>
<feature type="domain" description="EamA" evidence="7">
    <location>
        <begin position="7"/>
        <end position="134"/>
    </location>
</feature>
<evidence type="ECO:0000256" key="6">
    <source>
        <dbReference type="SAM" id="Phobius"/>
    </source>
</evidence>
<dbReference type="PANTHER" id="PTHR32322">
    <property type="entry name" value="INNER MEMBRANE TRANSPORTER"/>
    <property type="match status" value="1"/>
</dbReference>
<feature type="transmembrane region" description="Helical" evidence="6">
    <location>
        <begin position="66"/>
        <end position="89"/>
    </location>
</feature>
<accession>A0A840XJM9</accession>
<protein>
    <submittedName>
        <fullName evidence="8">Drug/metabolite transporter (DMT)-like permease</fullName>
    </submittedName>
</protein>
<dbReference type="AlphaFoldDB" id="A0A840XJM9"/>
<comment type="similarity">
    <text evidence="2">Belongs to the EamA transporter family.</text>
</comment>
<comment type="subcellular location">
    <subcellularLocation>
        <location evidence="1">Membrane</location>
        <topology evidence="1">Multi-pass membrane protein</topology>
    </subcellularLocation>
</comment>
<dbReference type="Pfam" id="PF00892">
    <property type="entry name" value="EamA"/>
    <property type="match status" value="2"/>
</dbReference>
<evidence type="ECO:0000313" key="9">
    <source>
        <dbReference type="Proteomes" id="UP000562254"/>
    </source>
</evidence>
<feature type="domain" description="EamA" evidence="7">
    <location>
        <begin position="150"/>
        <end position="283"/>
    </location>
</feature>
<evidence type="ECO:0000256" key="5">
    <source>
        <dbReference type="ARBA" id="ARBA00023136"/>
    </source>
</evidence>
<keyword evidence="4 6" id="KW-1133">Transmembrane helix</keyword>
<gene>
    <name evidence="8" type="ORF">FHS88_000824</name>
</gene>
<feature type="transmembrane region" description="Helical" evidence="6">
    <location>
        <begin position="122"/>
        <end position="141"/>
    </location>
</feature>
<feature type="transmembrane region" description="Helical" evidence="6">
    <location>
        <begin position="33"/>
        <end position="54"/>
    </location>
</feature>
<evidence type="ECO:0000259" key="7">
    <source>
        <dbReference type="Pfam" id="PF00892"/>
    </source>
</evidence>
<feature type="transmembrane region" description="Helical" evidence="6">
    <location>
        <begin position="266"/>
        <end position="284"/>
    </location>
</feature>
<dbReference type="Proteomes" id="UP000562254">
    <property type="component" value="Unassembled WGS sequence"/>
</dbReference>
<comment type="caution">
    <text evidence="8">The sequence shown here is derived from an EMBL/GenBank/DDBJ whole genome shotgun (WGS) entry which is preliminary data.</text>
</comment>
<dbReference type="InterPro" id="IPR050638">
    <property type="entry name" value="AA-Vitamin_Transporters"/>
</dbReference>
<feature type="transmembrane region" description="Helical" evidence="6">
    <location>
        <begin position="239"/>
        <end position="260"/>
    </location>
</feature>
<evidence type="ECO:0000256" key="1">
    <source>
        <dbReference type="ARBA" id="ARBA00004141"/>
    </source>
</evidence>
<proteinExistence type="inferred from homology"/>
<keyword evidence="9" id="KW-1185">Reference proteome</keyword>